<reference evidence="7 8" key="1">
    <citation type="submission" date="2020-08" db="EMBL/GenBank/DDBJ databases">
        <title>Genomic Encyclopedia of Type Strains, Phase IV (KMG-IV): sequencing the most valuable type-strain genomes for metagenomic binning, comparative biology and taxonomic classification.</title>
        <authorList>
            <person name="Goeker M."/>
        </authorList>
    </citation>
    <scope>NUCLEOTIDE SEQUENCE [LARGE SCALE GENOMIC DNA]</scope>
    <source>
        <strain evidence="7 8">DSM 45615</strain>
    </source>
</reference>
<dbReference type="Pfam" id="PF13193">
    <property type="entry name" value="AMP-binding_C"/>
    <property type="match status" value="1"/>
</dbReference>
<evidence type="ECO:0000256" key="2">
    <source>
        <dbReference type="ARBA" id="ARBA00022598"/>
    </source>
</evidence>
<dbReference type="PROSITE" id="PS00455">
    <property type="entry name" value="AMP_BINDING"/>
    <property type="match status" value="1"/>
</dbReference>
<feature type="domain" description="AMP-binding enzyme C-terminal" evidence="6">
    <location>
        <begin position="428"/>
        <end position="505"/>
    </location>
</feature>
<dbReference type="InterPro" id="IPR000873">
    <property type="entry name" value="AMP-dep_synth/lig_dom"/>
</dbReference>
<dbReference type="AlphaFoldDB" id="A0A840P964"/>
<dbReference type="GO" id="GO:0006637">
    <property type="term" value="P:acyl-CoA metabolic process"/>
    <property type="evidence" value="ECO:0007669"/>
    <property type="project" value="TreeGrafter"/>
</dbReference>
<evidence type="ECO:0000313" key="8">
    <source>
        <dbReference type="Proteomes" id="UP000578449"/>
    </source>
</evidence>
<keyword evidence="4" id="KW-0067">ATP-binding</keyword>
<dbReference type="GO" id="GO:0003987">
    <property type="term" value="F:acetate-CoA ligase activity"/>
    <property type="evidence" value="ECO:0007669"/>
    <property type="project" value="UniProtKB-EC"/>
</dbReference>
<keyword evidence="8" id="KW-1185">Reference proteome</keyword>
<dbReference type="Gene3D" id="3.30.300.30">
    <property type="match status" value="1"/>
</dbReference>
<dbReference type="SUPFAM" id="SSF56801">
    <property type="entry name" value="Acetyl-CoA synthetase-like"/>
    <property type="match status" value="1"/>
</dbReference>
<dbReference type="Gene3D" id="3.40.50.12780">
    <property type="entry name" value="N-terminal domain of ligase-like"/>
    <property type="match status" value="1"/>
</dbReference>
<dbReference type="InterPro" id="IPR045851">
    <property type="entry name" value="AMP-bd_C_sf"/>
</dbReference>
<comment type="caution">
    <text evidence="7">The sequence shown here is derived from an EMBL/GenBank/DDBJ whole genome shotgun (WGS) entry which is preliminary data.</text>
</comment>
<keyword evidence="2 7" id="KW-0436">Ligase</keyword>
<keyword evidence="3" id="KW-0547">Nucleotide-binding</keyword>
<gene>
    <name evidence="7" type="ORF">HNP84_005283</name>
</gene>
<proteinExistence type="inferred from homology"/>
<evidence type="ECO:0000259" key="5">
    <source>
        <dbReference type="Pfam" id="PF00501"/>
    </source>
</evidence>
<dbReference type="GO" id="GO:0015645">
    <property type="term" value="F:fatty acid ligase activity"/>
    <property type="evidence" value="ECO:0007669"/>
    <property type="project" value="TreeGrafter"/>
</dbReference>
<dbReference type="GO" id="GO:0004321">
    <property type="term" value="F:fatty-acyl-CoA synthase activity"/>
    <property type="evidence" value="ECO:0007669"/>
    <property type="project" value="TreeGrafter"/>
</dbReference>
<dbReference type="GO" id="GO:0005524">
    <property type="term" value="F:ATP binding"/>
    <property type="evidence" value="ECO:0007669"/>
    <property type="project" value="UniProtKB-KW"/>
</dbReference>
<dbReference type="InterPro" id="IPR025110">
    <property type="entry name" value="AMP-bd_C"/>
</dbReference>
<dbReference type="Proteomes" id="UP000578449">
    <property type="component" value="Unassembled WGS sequence"/>
</dbReference>
<dbReference type="PANTHER" id="PTHR43605">
    <property type="entry name" value="ACYL-COENZYME A SYNTHETASE"/>
    <property type="match status" value="1"/>
</dbReference>
<dbReference type="Pfam" id="PF00501">
    <property type="entry name" value="AMP-binding"/>
    <property type="match status" value="1"/>
</dbReference>
<dbReference type="EC" id="6.2.1.1" evidence="7"/>
<dbReference type="PANTHER" id="PTHR43605:SF10">
    <property type="entry name" value="ACYL-COA SYNTHETASE MEDIUM CHAIN FAMILY MEMBER 3"/>
    <property type="match status" value="1"/>
</dbReference>
<evidence type="ECO:0000259" key="6">
    <source>
        <dbReference type="Pfam" id="PF13193"/>
    </source>
</evidence>
<dbReference type="GO" id="GO:0006633">
    <property type="term" value="P:fatty acid biosynthetic process"/>
    <property type="evidence" value="ECO:0007669"/>
    <property type="project" value="TreeGrafter"/>
</dbReference>
<dbReference type="InterPro" id="IPR051087">
    <property type="entry name" value="Mitochondrial_ACSM"/>
</dbReference>
<protein>
    <submittedName>
        <fullName evidence="7">Acetyl-CoA synthetase</fullName>
        <ecNumber evidence="7">6.2.1.1</ecNumber>
    </submittedName>
</protein>
<feature type="domain" description="AMP-dependent synthetase/ligase" evidence="5">
    <location>
        <begin position="36"/>
        <end position="367"/>
    </location>
</feature>
<dbReference type="EMBL" id="JACHGN010000011">
    <property type="protein sequence ID" value="MBB5135539.1"/>
    <property type="molecule type" value="Genomic_DNA"/>
</dbReference>
<organism evidence="7 8">
    <name type="scientific">Thermocatellispora tengchongensis</name>
    <dbReference type="NCBI Taxonomy" id="1073253"/>
    <lineage>
        <taxon>Bacteria</taxon>
        <taxon>Bacillati</taxon>
        <taxon>Actinomycetota</taxon>
        <taxon>Actinomycetes</taxon>
        <taxon>Streptosporangiales</taxon>
        <taxon>Streptosporangiaceae</taxon>
        <taxon>Thermocatellispora</taxon>
    </lineage>
</organism>
<comment type="similarity">
    <text evidence="1">Belongs to the ATP-dependent AMP-binding enzyme family.</text>
</comment>
<evidence type="ECO:0000256" key="1">
    <source>
        <dbReference type="ARBA" id="ARBA00006432"/>
    </source>
</evidence>
<evidence type="ECO:0000313" key="7">
    <source>
        <dbReference type="EMBL" id="MBB5135539.1"/>
    </source>
</evidence>
<evidence type="ECO:0000256" key="4">
    <source>
        <dbReference type="ARBA" id="ARBA00022840"/>
    </source>
</evidence>
<sequence>MQEIDARMTYSSEWGLIPQKYNIAVDVCDGQDPRGLAMVYRPDGDVAEYVSWQWMRDRAGRFGTYLRGQGVRPGDRVACVLPPSPDTAAAILGALRIGAVLVLASALWTGESLEYRLTDSAPAIVLTTGERVTEIRELTEARVVAVDRGLLDGISPHCPAEETLADAPAAIYYTSGTSGPPKGIVHAHRWLLGHNEFAVCHGLRPGELFHGAGDWAWSLAKLLGPWRHRAVPFVFGNDGPFDPVALFAALAEAKVTNVLLNPTVVRRLRSVMPDAGVRLGLSLRCAYSSSEPLPAELADWFAQQFGVPLQDYYGLTESYPMIGSLPGSTPPRGSMGRPLPGWQVTLLDGDDQPVPPGTPGEICLRARTNPQYPLGYWNRPEETEAVFGGEWFRTGDTATRDEQGHYYFLGRNDDVIISSGYRIGPYDLEAVLSTHPAVSESAVVGDADPDRGQVVHAYIVLRSGYRPTAELTRDIQNHVKTTHSRFAYPRRVDYVASLPRSTTNKIQRGVLRAGAS</sequence>
<evidence type="ECO:0000256" key="3">
    <source>
        <dbReference type="ARBA" id="ARBA00022741"/>
    </source>
</evidence>
<name>A0A840P964_9ACTN</name>
<dbReference type="InterPro" id="IPR020845">
    <property type="entry name" value="AMP-binding_CS"/>
</dbReference>
<accession>A0A840P964</accession>
<dbReference type="RefSeq" id="WP_185052477.1">
    <property type="nucleotide sequence ID" value="NZ_BAABIX010000002.1"/>
</dbReference>
<dbReference type="InterPro" id="IPR042099">
    <property type="entry name" value="ANL_N_sf"/>
</dbReference>